<dbReference type="PANTHER" id="PTHR15668:SF4">
    <property type="entry name" value="COILED-COIL DOMAIN-CONTAINING PROTEIN 22"/>
    <property type="match status" value="1"/>
</dbReference>
<dbReference type="AlphaFoldDB" id="A0A0M0JYE8"/>
<dbReference type="InterPro" id="IPR008530">
    <property type="entry name" value="CCDC22"/>
</dbReference>
<dbReference type="EMBL" id="JWZX01001982">
    <property type="protein sequence ID" value="KOO31589.1"/>
    <property type="molecule type" value="Genomic_DNA"/>
</dbReference>
<dbReference type="GO" id="GO:2000060">
    <property type="term" value="P:positive regulation of ubiquitin-dependent protein catabolic process"/>
    <property type="evidence" value="ECO:0007669"/>
    <property type="project" value="TreeGrafter"/>
</dbReference>
<keyword evidence="6" id="KW-1185">Reference proteome</keyword>
<organism evidence="5 6">
    <name type="scientific">Chrysochromulina tobinii</name>
    <dbReference type="NCBI Taxonomy" id="1460289"/>
    <lineage>
        <taxon>Eukaryota</taxon>
        <taxon>Haptista</taxon>
        <taxon>Haptophyta</taxon>
        <taxon>Prymnesiophyceae</taxon>
        <taxon>Prymnesiales</taxon>
        <taxon>Chrysochromulinaceae</taxon>
        <taxon>Chrysochromulina</taxon>
    </lineage>
</organism>
<evidence type="ECO:0000256" key="1">
    <source>
        <dbReference type="ARBA" id="ARBA00006438"/>
    </source>
</evidence>
<evidence type="ECO:0000259" key="3">
    <source>
        <dbReference type="Pfam" id="PF05667"/>
    </source>
</evidence>
<reference evidence="6" key="1">
    <citation type="journal article" date="2015" name="PLoS Genet.">
        <title>Genome Sequence and Transcriptome Analyses of Chrysochromulina tobin: Metabolic Tools for Enhanced Algal Fitness in the Prominent Order Prymnesiales (Haptophyceae).</title>
        <authorList>
            <person name="Hovde B.T."/>
            <person name="Deodato C.R."/>
            <person name="Hunsperger H.M."/>
            <person name="Ryken S.A."/>
            <person name="Yost W."/>
            <person name="Jha R.K."/>
            <person name="Patterson J."/>
            <person name="Monnat R.J. Jr."/>
            <person name="Barlow S.B."/>
            <person name="Starkenburg S.R."/>
            <person name="Cattolico R.A."/>
        </authorList>
    </citation>
    <scope>NUCLEOTIDE SEQUENCE</scope>
    <source>
        <strain evidence="6">CCMP291</strain>
    </source>
</reference>
<evidence type="ECO:0000259" key="4">
    <source>
        <dbReference type="Pfam" id="PF21674"/>
    </source>
</evidence>
<dbReference type="Pfam" id="PF21674">
    <property type="entry name" value="CCDC22_N"/>
    <property type="match status" value="1"/>
</dbReference>
<feature type="domain" description="CCDC22 N-terminal" evidence="4">
    <location>
        <begin position="3"/>
        <end position="112"/>
    </location>
</feature>
<gene>
    <name evidence="5" type="ORF">Ctob_004324</name>
</gene>
<sequence>MAETTDDMVITFLRSAGVDIPVGTSNLGGFETEVLVAACATCLNAIAQEKGEVERLPVKLPRNPGARFRACTALAAAITANGFDGEIGFNQFLYPSEKETRNMLLFLIDQMPKADGDGEGDMGGLSVLSFDEQLRQALVRGLEQPWAPPAWSARKPIEPERASHLRTALAASALAAARKAERQAAAEARLTGGKGGASNAKEGGFGRAEWVWPAVAGISIIGSKGGLVAHAAMFSHESSVATEAVSSEAAATETAAQRAERAERDKLLQVREELESISRAIDEQRRTHEAAVEAEAALTGTIRQLQAEVAREAAEAAKRGAAHASRAKALELATDPEGSRSRLTKASATTAAALMQLAEEWEAHRAPLLQRIRDAQRVREKRREGSVLKMAQVKQLRAEMKVIVAELTERDETSVRLNKELAKAKGAVRSTYTDRIQDVVRNLRKQKVGIEKILTDIRESRMEVNRLSETVQRSFAATDDIVFQDAKKNASSKQCYKAVAALHDSFGRLVEHVQEISNCNAEEGTVQAQVQELTARNTAEAIERISADLKVMKAENAKLEEAKAAAAG</sequence>
<evidence type="ECO:0000313" key="6">
    <source>
        <dbReference type="Proteomes" id="UP000037460"/>
    </source>
</evidence>
<feature type="region of interest" description="Disordered" evidence="2">
    <location>
        <begin position="320"/>
        <end position="342"/>
    </location>
</feature>
<comment type="similarity">
    <text evidence="1">Belongs to the CCDC22 family.</text>
</comment>
<protein>
    <submittedName>
        <fullName evidence="5">Coiled-coil domain-containing protein 22</fullName>
    </submittedName>
</protein>
<evidence type="ECO:0000313" key="5">
    <source>
        <dbReference type="EMBL" id="KOO31589.1"/>
    </source>
</evidence>
<dbReference type="PANTHER" id="PTHR15668">
    <property type="entry name" value="JM1 PROTEIN"/>
    <property type="match status" value="1"/>
</dbReference>
<comment type="caution">
    <text evidence="5">The sequence shown here is derived from an EMBL/GenBank/DDBJ whole genome shotgun (WGS) entry which is preliminary data.</text>
</comment>
<dbReference type="OrthoDB" id="10266736at2759"/>
<dbReference type="GO" id="GO:0097602">
    <property type="term" value="F:cullin family protein binding"/>
    <property type="evidence" value="ECO:0007669"/>
    <property type="project" value="TreeGrafter"/>
</dbReference>
<dbReference type="InterPro" id="IPR048348">
    <property type="entry name" value="CCDC22_CC"/>
</dbReference>
<feature type="domain" description="CCDC22 coiled-coil" evidence="3">
    <location>
        <begin position="229"/>
        <end position="534"/>
    </location>
</feature>
<accession>A0A0M0JYE8</accession>
<evidence type="ECO:0000256" key="2">
    <source>
        <dbReference type="SAM" id="MobiDB-lite"/>
    </source>
</evidence>
<dbReference type="Proteomes" id="UP000037460">
    <property type="component" value="Unassembled WGS sequence"/>
</dbReference>
<proteinExistence type="inferred from homology"/>
<name>A0A0M0JYE8_9EUKA</name>
<dbReference type="InterPro" id="IPR048349">
    <property type="entry name" value="CCDC22_N"/>
</dbReference>
<dbReference type="Pfam" id="PF05667">
    <property type="entry name" value="CCDC22_CC"/>
    <property type="match status" value="1"/>
</dbReference>